<protein>
    <recommendedName>
        <fullName evidence="4">Abortive infection protein</fullName>
    </recommendedName>
</protein>
<reference evidence="2 3" key="1">
    <citation type="submission" date="2014-02" db="EMBL/GenBank/DDBJ databases">
        <title>Diversity of Thermotogales isolates from hydrothermal vents.</title>
        <authorList>
            <person name="Haverkamp T.H.A."/>
            <person name="Lossouarn J."/>
            <person name="Geslin C."/>
            <person name="Nesbo C.L."/>
        </authorList>
    </citation>
    <scope>NUCLEOTIDE SEQUENCE [LARGE SCALE GENOMIC DNA]</scope>
    <source>
        <strain evidence="2 3">431</strain>
    </source>
</reference>
<organism evidence="2 3">
    <name type="scientific">Thermosipho melanesiensis</name>
    <dbReference type="NCBI Taxonomy" id="46541"/>
    <lineage>
        <taxon>Bacteria</taxon>
        <taxon>Thermotogati</taxon>
        <taxon>Thermotogota</taxon>
        <taxon>Thermotogae</taxon>
        <taxon>Thermotogales</taxon>
        <taxon>Fervidobacteriaceae</taxon>
        <taxon>Thermosipho</taxon>
    </lineage>
</organism>
<keyword evidence="1" id="KW-1133">Transmembrane helix</keyword>
<name>A0ABM6GH48_9BACT</name>
<evidence type="ECO:0000313" key="3">
    <source>
        <dbReference type="Proteomes" id="UP000185490"/>
    </source>
</evidence>
<evidence type="ECO:0000256" key="1">
    <source>
        <dbReference type="SAM" id="Phobius"/>
    </source>
</evidence>
<feature type="transmembrane region" description="Helical" evidence="1">
    <location>
        <begin position="81"/>
        <end position="107"/>
    </location>
</feature>
<keyword evidence="1" id="KW-0472">Membrane</keyword>
<evidence type="ECO:0008006" key="4">
    <source>
        <dbReference type="Google" id="ProtNLM"/>
    </source>
</evidence>
<proteinExistence type="predicted"/>
<accession>A0ABM6GH48</accession>
<sequence length="117" mass="14013">MLFGQFVLYFLYIFAFLVGTVFYWIFVNKFYAFAIEMPSLSDYIEYIPLSLVYFSYGIFEICITNLLSLKFDTFKSVLYNLLFLYYFPSLVLEETLFLFLFLVLIILKSLVPIIHYL</sequence>
<feature type="transmembrane region" description="Helical" evidence="1">
    <location>
        <begin position="46"/>
        <end position="69"/>
    </location>
</feature>
<gene>
    <name evidence="2" type="ORF">BW47_00045</name>
</gene>
<dbReference type="Proteomes" id="UP000185490">
    <property type="component" value="Chromosome"/>
</dbReference>
<keyword evidence="3" id="KW-1185">Reference proteome</keyword>
<feature type="transmembrane region" description="Helical" evidence="1">
    <location>
        <begin position="7"/>
        <end position="26"/>
    </location>
</feature>
<keyword evidence="1" id="KW-0812">Transmembrane</keyword>
<dbReference type="EMBL" id="CP007389">
    <property type="protein sequence ID" value="APT74790.1"/>
    <property type="molecule type" value="Genomic_DNA"/>
</dbReference>
<evidence type="ECO:0000313" key="2">
    <source>
        <dbReference type="EMBL" id="APT74790.1"/>
    </source>
</evidence>